<dbReference type="InterPro" id="IPR048254">
    <property type="entry name" value="CDP_ALCOHOL_P_TRANSF_CS"/>
</dbReference>
<dbReference type="EMBL" id="AP025592">
    <property type="protein sequence ID" value="BDG10369.1"/>
    <property type="molecule type" value="Genomic_DNA"/>
</dbReference>
<dbReference type="InterPro" id="IPR043130">
    <property type="entry name" value="CDP-OH_PTrfase_TM_dom"/>
</dbReference>
<reference evidence="5" key="1">
    <citation type="journal article" date="2022" name="Int. J. Syst. Evol. Microbiol.">
        <title>Anaeromyxobacter oryzae sp. nov., Anaeromyxobacter diazotrophicus sp. nov. and Anaeromyxobacter paludicola sp. nov., isolated from paddy soils.</title>
        <authorList>
            <person name="Itoh H."/>
            <person name="Xu Z."/>
            <person name="Mise K."/>
            <person name="Masuda Y."/>
            <person name="Ushijima N."/>
            <person name="Hayakawa C."/>
            <person name="Shiratori Y."/>
            <person name="Senoo K."/>
        </authorList>
    </citation>
    <scope>NUCLEOTIDE SEQUENCE [LARGE SCALE GENOMIC DNA]</scope>
    <source>
        <strain evidence="5">Red630</strain>
    </source>
</reference>
<dbReference type="Proteomes" id="UP001162734">
    <property type="component" value="Chromosome"/>
</dbReference>
<dbReference type="InterPro" id="IPR000462">
    <property type="entry name" value="CDP-OH_P_trans"/>
</dbReference>
<keyword evidence="3" id="KW-0472">Membrane</keyword>
<keyword evidence="3" id="KW-1133">Transmembrane helix</keyword>
<evidence type="ECO:0000256" key="3">
    <source>
        <dbReference type="SAM" id="Phobius"/>
    </source>
</evidence>
<name>A0ABM7XEP3_9BACT</name>
<feature type="transmembrane region" description="Helical" evidence="3">
    <location>
        <begin position="55"/>
        <end position="76"/>
    </location>
</feature>
<feature type="transmembrane region" description="Helical" evidence="3">
    <location>
        <begin position="88"/>
        <end position="114"/>
    </location>
</feature>
<evidence type="ECO:0000256" key="2">
    <source>
        <dbReference type="RuleBase" id="RU003750"/>
    </source>
</evidence>
<evidence type="ECO:0000256" key="1">
    <source>
        <dbReference type="ARBA" id="ARBA00022679"/>
    </source>
</evidence>
<keyword evidence="3" id="KW-0812">Transmembrane</keyword>
<gene>
    <name evidence="4" type="ORF">AMPC_34820</name>
</gene>
<comment type="similarity">
    <text evidence="2">Belongs to the CDP-alcohol phosphatidyltransferase class-I family.</text>
</comment>
<feature type="transmembrane region" description="Helical" evidence="3">
    <location>
        <begin position="231"/>
        <end position="249"/>
    </location>
</feature>
<sequence length="262" mass="28114">MKDELLVWVNSPATTWLPLVGLTGALFATLLAFGLKSAIHGRPHSARVAQTGGTFLLGEFFMEWGLWVFAPFARFAVRLGLHPDTLSWTSLVLTIAAAALIGQGAFGLGGWLLLVGSACDSLDGSVARARGLASDAGETLDAVIDRWAEIATFFGYAYYYRDDPMAFSIACAACAGAVLVSYTRAKGEGFGIDAKMGTMQRHERAAYLITATILSSIAEVVWPSAGRPRHLLVLGALALIAIFANWTGARRTAYIRAELRKR</sequence>
<organism evidence="4 5">
    <name type="scientific">Anaeromyxobacter paludicola</name>
    <dbReference type="NCBI Taxonomy" id="2918171"/>
    <lineage>
        <taxon>Bacteria</taxon>
        <taxon>Pseudomonadati</taxon>
        <taxon>Myxococcota</taxon>
        <taxon>Myxococcia</taxon>
        <taxon>Myxococcales</taxon>
        <taxon>Cystobacterineae</taxon>
        <taxon>Anaeromyxobacteraceae</taxon>
        <taxon>Anaeromyxobacter</taxon>
    </lineage>
</organism>
<evidence type="ECO:0000313" key="4">
    <source>
        <dbReference type="EMBL" id="BDG10369.1"/>
    </source>
</evidence>
<dbReference type="PROSITE" id="PS00379">
    <property type="entry name" value="CDP_ALCOHOL_P_TRANSF"/>
    <property type="match status" value="1"/>
</dbReference>
<dbReference type="Gene3D" id="1.20.120.1760">
    <property type="match status" value="1"/>
</dbReference>
<accession>A0ABM7XEP3</accession>
<evidence type="ECO:0000313" key="5">
    <source>
        <dbReference type="Proteomes" id="UP001162734"/>
    </source>
</evidence>
<proteinExistence type="inferred from homology"/>
<evidence type="ECO:0008006" key="6">
    <source>
        <dbReference type="Google" id="ProtNLM"/>
    </source>
</evidence>
<keyword evidence="5" id="KW-1185">Reference proteome</keyword>
<protein>
    <recommendedName>
        <fullName evidence="6">CDP-alcohol phosphatidyltransferase family protein</fullName>
    </recommendedName>
</protein>
<dbReference type="Pfam" id="PF01066">
    <property type="entry name" value="CDP-OH_P_transf"/>
    <property type="match status" value="1"/>
</dbReference>
<feature type="transmembrane region" description="Helical" evidence="3">
    <location>
        <begin position="205"/>
        <end position="225"/>
    </location>
</feature>
<feature type="transmembrane region" description="Helical" evidence="3">
    <location>
        <begin position="15"/>
        <end position="35"/>
    </location>
</feature>
<keyword evidence="1 2" id="KW-0808">Transferase</keyword>